<dbReference type="EMBL" id="HF582854">
    <property type="protein sequence ID" value="CCQ35966.1"/>
    <property type="molecule type" value="Genomic_DNA"/>
</dbReference>
<evidence type="ECO:0000256" key="3">
    <source>
        <dbReference type="ARBA" id="ARBA00022448"/>
    </source>
</evidence>
<keyword evidence="6 8" id="KW-1133">Transmembrane helix</keyword>
<evidence type="ECO:0000256" key="5">
    <source>
        <dbReference type="ARBA" id="ARBA00022692"/>
    </source>
</evidence>
<reference evidence="9 10" key="1">
    <citation type="journal article" date="2013" name="Genome Announc.">
        <title>Genome of the haloarchaeon Natronomonas moolapensis, a neutrophilic member of a previously haloalkaliphilic genus.</title>
        <authorList>
            <person name="Dyall-Smith M.L."/>
            <person name="Pfeiffer F."/>
            <person name="Oberwinkler T."/>
            <person name="Klee K."/>
            <person name="Rampp M."/>
            <person name="Palm P."/>
            <person name="Gross K."/>
            <person name="Schuster S.C."/>
            <person name="Oesterhelt D."/>
        </authorList>
    </citation>
    <scope>NUCLEOTIDE SEQUENCE [LARGE SCALE GENOMIC DNA]</scope>
    <source>
        <strain evidence="10">DSM 18674 / JCM 14361 / 8.8.11</strain>
    </source>
</reference>
<dbReference type="Pfam" id="PF03591">
    <property type="entry name" value="AzlC"/>
    <property type="match status" value="1"/>
</dbReference>
<keyword evidence="3" id="KW-0813">Transport</keyword>
<protein>
    <submittedName>
        <fullName evidence="9">ABC-type transport system permease protein</fullName>
    </submittedName>
</protein>
<dbReference type="PANTHER" id="PTHR34979:SF1">
    <property type="entry name" value="INNER MEMBRANE PROTEIN YGAZ"/>
    <property type="match status" value="1"/>
</dbReference>
<dbReference type="eggNOG" id="arCOG04452">
    <property type="taxonomic scope" value="Archaea"/>
</dbReference>
<dbReference type="OrthoDB" id="213715at2157"/>
<comment type="similarity">
    <text evidence="2">Belongs to the AzlC family.</text>
</comment>
<gene>
    <name evidence="9" type="ordered locus">Nmlp_1778</name>
</gene>
<dbReference type="KEGG" id="nmo:Nmlp_1778"/>
<sequence>MSFSERFHPDLIAGVRAAGPILVGILPFALVTGITAIGAGLTIGEAVGMSLVVFAGASQLAAIDLIGSNAPFLVVVGTAVVINVRMVMYSASLAPYLQACSLRMRGVAAYVLTDQAYAASVAEYETNDGRARLPYYLGIAFSLWVVWQAGTVVGAVLGAGVPDALGLEFALPLVFLALLLPAMKDTGTTTAGLVGGAVALAVATAGVPLNLDLPIAAASGVAAGVVVDAWGER</sequence>
<keyword evidence="5 8" id="KW-0812">Transmembrane</keyword>
<feature type="transmembrane region" description="Helical" evidence="8">
    <location>
        <begin position="190"/>
        <end position="207"/>
    </location>
</feature>
<dbReference type="Proteomes" id="UP000011867">
    <property type="component" value="Chromosome"/>
</dbReference>
<feature type="transmembrane region" description="Helical" evidence="8">
    <location>
        <begin position="72"/>
        <end position="97"/>
    </location>
</feature>
<dbReference type="GeneID" id="14650896"/>
<name>M1XPP1_NATM8</name>
<dbReference type="PANTHER" id="PTHR34979">
    <property type="entry name" value="INNER MEMBRANE PROTEIN YGAZ"/>
    <property type="match status" value="1"/>
</dbReference>
<keyword evidence="10" id="KW-1185">Reference proteome</keyword>
<evidence type="ECO:0000256" key="2">
    <source>
        <dbReference type="ARBA" id="ARBA00010735"/>
    </source>
</evidence>
<feature type="transmembrane region" description="Helical" evidence="8">
    <location>
        <begin position="135"/>
        <end position="158"/>
    </location>
</feature>
<keyword evidence="4" id="KW-1003">Cell membrane</keyword>
<dbReference type="HOGENOM" id="CLU_065777_1_1_2"/>
<feature type="transmembrane region" description="Helical" evidence="8">
    <location>
        <begin position="20"/>
        <end position="39"/>
    </location>
</feature>
<dbReference type="STRING" id="268739.Nmlp_1778"/>
<proteinExistence type="inferred from homology"/>
<evidence type="ECO:0000313" key="9">
    <source>
        <dbReference type="EMBL" id="CCQ35966.1"/>
    </source>
</evidence>
<dbReference type="GO" id="GO:1903785">
    <property type="term" value="P:L-valine transmembrane transport"/>
    <property type="evidence" value="ECO:0007669"/>
    <property type="project" value="TreeGrafter"/>
</dbReference>
<organism evidence="9 10">
    <name type="scientific">Natronomonas moolapensis (strain DSM 18674 / CECT 7526 / JCM 14361 / 8.8.11)</name>
    <dbReference type="NCBI Taxonomy" id="268739"/>
    <lineage>
        <taxon>Archaea</taxon>
        <taxon>Methanobacteriati</taxon>
        <taxon>Methanobacteriota</taxon>
        <taxon>Stenosarchaea group</taxon>
        <taxon>Halobacteria</taxon>
        <taxon>Halobacteriales</taxon>
        <taxon>Natronomonadaceae</taxon>
        <taxon>Natronomonas</taxon>
    </lineage>
</organism>
<evidence type="ECO:0000256" key="4">
    <source>
        <dbReference type="ARBA" id="ARBA00022475"/>
    </source>
</evidence>
<dbReference type="GO" id="GO:0005886">
    <property type="term" value="C:plasma membrane"/>
    <property type="evidence" value="ECO:0007669"/>
    <property type="project" value="UniProtKB-SubCell"/>
</dbReference>
<dbReference type="InterPro" id="IPR011606">
    <property type="entry name" value="Brnchd-chn_aa_trnsp_permease"/>
</dbReference>
<accession>M1XPP1</accession>
<feature type="transmembrane region" description="Helical" evidence="8">
    <location>
        <begin position="164"/>
        <end position="183"/>
    </location>
</feature>
<evidence type="ECO:0000313" key="10">
    <source>
        <dbReference type="Proteomes" id="UP000011867"/>
    </source>
</evidence>
<dbReference type="AlphaFoldDB" id="M1XPP1"/>
<evidence type="ECO:0000256" key="6">
    <source>
        <dbReference type="ARBA" id="ARBA00022989"/>
    </source>
</evidence>
<keyword evidence="7 8" id="KW-0472">Membrane</keyword>
<comment type="subcellular location">
    <subcellularLocation>
        <location evidence="1">Cell membrane</location>
        <topology evidence="1">Multi-pass membrane protein</topology>
    </subcellularLocation>
</comment>
<evidence type="ECO:0000256" key="8">
    <source>
        <dbReference type="SAM" id="Phobius"/>
    </source>
</evidence>
<evidence type="ECO:0000256" key="7">
    <source>
        <dbReference type="ARBA" id="ARBA00023136"/>
    </source>
</evidence>
<evidence type="ECO:0000256" key="1">
    <source>
        <dbReference type="ARBA" id="ARBA00004651"/>
    </source>
</evidence>
<dbReference type="RefSeq" id="WP_015408796.1">
    <property type="nucleotide sequence ID" value="NC_020388.1"/>
</dbReference>